<dbReference type="SUPFAM" id="SSF57302">
    <property type="entry name" value="Snake toxin-like"/>
    <property type="match status" value="1"/>
</dbReference>
<dbReference type="GO" id="GO:0030431">
    <property type="term" value="P:sleep"/>
    <property type="evidence" value="ECO:0007669"/>
    <property type="project" value="InterPro"/>
</dbReference>
<dbReference type="GO" id="GO:0032222">
    <property type="term" value="P:regulation of synaptic transmission, cholinergic"/>
    <property type="evidence" value="ECO:0007669"/>
    <property type="project" value="InterPro"/>
</dbReference>
<dbReference type="InterPro" id="IPR045860">
    <property type="entry name" value="Snake_toxin-like_sf"/>
</dbReference>
<gene>
    <name evidence="5" type="ORF">TCAL_15800</name>
</gene>
<keyword evidence="3" id="KW-0472">Membrane</keyword>
<evidence type="ECO:0000256" key="4">
    <source>
        <dbReference type="SAM" id="SignalP"/>
    </source>
</evidence>
<proteinExistence type="predicted"/>
<evidence type="ECO:0000256" key="2">
    <source>
        <dbReference type="ARBA" id="ARBA00023180"/>
    </source>
</evidence>
<evidence type="ECO:0000256" key="3">
    <source>
        <dbReference type="SAM" id="Phobius"/>
    </source>
</evidence>
<feature type="transmembrane region" description="Helical" evidence="3">
    <location>
        <begin position="124"/>
        <end position="143"/>
    </location>
</feature>
<dbReference type="Proteomes" id="UP000318571">
    <property type="component" value="Chromosome 4"/>
</dbReference>
<keyword evidence="3" id="KW-0812">Transmembrane</keyword>
<keyword evidence="3" id="KW-1133">Transmembrane helix</keyword>
<dbReference type="InterPro" id="IPR031424">
    <property type="entry name" value="QVR-like"/>
</dbReference>
<evidence type="ECO:0000256" key="1">
    <source>
        <dbReference type="ARBA" id="ARBA00022729"/>
    </source>
</evidence>
<name>A0A553NPQ1_TIGCA</name>
<keyword evidence="2" id="KW-0325">Glycoprotein</keyword>
<keyword evidence="6" id="KW-1185">Reference proteome</keyword>
<reference evidence="5 6" key="1">
    <citation type="journal article" date="2018" name="Nat. Ecol. Evol.">
        <title>Genomic signatures of mitonuclear coevolution across populations of Tigriopus californicus.</title>
        <authorList>
            <person name="Barreto F.S."/>
            <person name="Watson E.T."/>
            <person name="Lima T.G."/>
            <person name="Willett C.S."/>
            <person name="Edmands S."/>
            <person name="Li W."/>
            <person name="Burton R.S."/>
        </authorList>
    </citation>
    <scope>NUCLEOTIDE SEQUENCE [LARGE SCALE GENOMIC DNA]</scope>
    <source>
        <strain evidence="5 6">San Diego</strain>
    </source>
</reference>
<feature type="chain" id="PRO_5021937413" evidence="4">
    <location>
        <begin position="26"/>
        <end position="146"/>
    </location>
</feature>
<keyword evidence="1 4" id="KW-0732">Signal</keyword>
<dbReference type="EMBL" id="VCGU01000011">
    <property type="protein sequence ID" value="TRY67413.1"/>
    <property type="molecule type" value="Genomic_DNA"/>
</dbReference>
<dbReference type="Pfam" id="PF17064">
    <property type="entry name" value="QVR"/>
    <property type="match status" value="1"/>
</dbReference>
<protein>
    <submittedName>
        <fullName evidence="5">Uncharacterized protein</fullName>
    </submittedName>
</protein>
<evidence type="ECO:0000313" key="6">
    <source>
        <dbReference type="Proteomes" id="UP000318571"/>
    </source>
</evidence>
<dbReference type="OMA" id="QTINIMR"/>
<evidence type="ECO:0000313" key="5">
    <source>
        <dbReference type="EMBL" id="TRY67413.1"/>
    </source>
</evidence>
<organism evidence="5 6">
    <name type="scientific">Tigriopus californicus</name>
    <name type="common">Marine copepod</name>
    <dbReference type="NCBI Taxonomy" id="6832"/>
    <lineage>
        <taxon>Eukaryota</taxon>
        <taxon>Metazoa</taxon>
        <taxon>Ecdysozoa</taxon>
        <taxon>Arthropoda</taxon>
        <taxon>Crustacea</taxon>
        <taxon>Multicrustacea</taxon>
        <taxon>Hexanauplia</taxon>
        <taxon>Copepoda</taxon>
        <taxon>Harpacticoida</taxon>
        <taxon>Harpacticidae</taxon>
        <taxon>Tigriopus</taxon>
    </lineage>
</organism>
<sequence length="146" mass="16428">MKLTHTKLNDSRFVLLLVLFHTCQALVCYECSNCGDIPLRHLPRKRCDEDENTSCMMTVAKFAHYRTISRRCSKAPVLNLDGCVSQTINIMRTEICICGKDLCNGEYKATEISDQNVNASAPMAAGYSIFLGLIMCPSFWTILNNH</sequence>
<accession>A0A553NPQ1</accession>
<feature type="signal peptide" evidence="4">
    <location>
        <begin position="1"/>
        <end position="25"/>
    </location>
</feature>
<dbReference type="AlphaFoldDB" id="A0A553NPQ1"/>
<comment type="caution">
    <text evidence="5">The sequence shown here is derived from an EMBL/GenBank/DDBJ whole genome shotgun (WGS) entry which is preliminary data.</text>
</comment>